<dbReference type="PANTHER" id="PTHR43818:SF11">
    <property type="entry name" value="BCDNA.GH03377"/>
    <property type="match status" value="1"/>
</dbReference>
<dbReference type="Gene3D" id="3.40.50.720">
    <property type="entry name" value="NAD(P)-binding Rossmann-like Domain"/>
    <property type="match status" value="1"/>
</dbReference>
<dbReference type="InterPro" id="IPR050463">
    <property type="entry name" value="Gfo/Idh/MocA_oxidrdct_glycsds"/>
</dbReference>
<feature type="domain" description="Putative oxidoreductase C-terminal" evidence="3">
    <location>
        <begin position="179"/>
        <end position="454"/>
    </location>
</feature>
<dbReference type="GO" id="GO:0000166">
    <property type="term" value="F:nucleotide binding"/>
    <property type="evidence" value="ECO:0007669"/>
    <property type="project" value="InterPro"/>
</dbReference>
<dbReference type="RefSeq" id="WP_178931473.1">
    <property type="nucleotide sequence ID" value="NZ_JACBAZ010000002.1"/>
</dbReference>
<evidence type="ECO:0000259" key="3">
    <source>
        <dbReference type="Pfam" id="PF16490"/>
    </source>
</evidence>
<keyword evidence="1" id="KW-0560">Oxidoreductase</keyword>
<comment type="caution">
    <text evidence="4">The sequence shown here is derived from an EMBL/GenBank/DDBJ whole genome shotgun (WGS) entry which is preliminary data.</text>
</comment>
<evidence type="ECO:0000313" key="5">
    <source>
        <dbReference type="Proteomes" id="UP000557872"/>
    </source>
</evidence>
<sequence length="457" mass="51207">MMTSLRNTMASLTVGLVALGSGPLLAEKEAPFRIMTLDPGHFHAALVQKSMYPEISPEVHVYAPASPDLDLHLARIEGFNQRSENPTQWKTTVHKSQDSLASMLKEKSGNLVVLAGDNSKKTDNILASVRAGLNVLADKPMVITPDGMQKLREAFQLAEKNNVLLYDIMTERHEITTMLQRELSQIPELYGKQEAGTPEKPAVTKESVHHYFKYVSGKALKRPPWFFDVKAEGEGIVDVTTHLVDLIQWECFPNQTLKQEQVNMLKARTWPTALSLAQFSKATGLDSFPASLNPYLTDKKVLEVDCNGEMIYTLNGVHCKVSVIWNFEAPKGAKDTHYSLMQGSQCALVIRQGAEQGYKPSLYIEPTSKEQNLQSQVDAAIAKLQGQWPGVSSKKTNTGWQVIIPDQYKIGHEGHFAQVTQKYLKYLQDGKLPEWEVPNMLVKYQTIMDAYTMSRKK</sequence>
<dbReference type="SUPFAM" id="SSF51735">
    <property type="entry name" value="NAD(P)-binding Rossmann-fold domains"/>
    <property type="match status" value="1"/>
</dbReference>
<dbReference type="InterPro" id="IPR032459">
    <property type="entry name" value="Oxidoreduct_C"/>
</dbReference>
<name>A0A851GI87_9BACT</name>
<protein>
    <submittedName>
        <fullName evidence="4">Gfo/Idh/MocA family oxidoreductase</fullName>
    </submittedName>
</protein>
<evidence type="ECO:0000313" key="4">
    <source>
        <dbReference type="EMBL" id="NWK54925.1"/>
    </source>
</evidence>
<dbReference type="Proteomes" id="UP000557872">
    <property type="component" value="Unassembled WGS sequence"/>
</dbReference>
<reference evidence="4 5" key="1">
    <citation type="submission" date="2020-07" db="EMBL/GenBank/DDBJ databases">
        <title>Roseicoccus Jingziensis gen. nov., sp. nov., isolated from coastal seawater.</title>
        <authorList>
            <person name="Feng X."/>
        </authorList>
    </citation>
    <scope>NUCLEOTIDE SEQUENCE [LARGE SCALE GENOMIC DNA]</scope>
    <source>
        <strain evidence="4 5">N1E253</strain>
    </source>
</reference>
<dbReference type="GO" id="GO:0016491">
    <property type="term" value="F:oxidoreductase activity"/>
    <property type="evidence" value="ECO:0007669"/>
    <property type="project" value="UniProtKB-KW"/>
</dbReference>
<keyword evidence="5" id="KW-1185">Reference proteome</keyword>
<evidence type="ECO:0000256" key="1">
    <source>
        <dbReference type="ARBA" id="ARBA00023002"/>
    </source>
</evidence>
<dbReference type="EMBL" id="JACBAZ010000002">
    <property type="protein sequence ID" value="NWK54925.1"/>
    <property type="molecule type" value="Genomic_DNA"/>
</dbReference>
<dbReference type="AlphaFoldDB" id="A0A851GI87"/>
<feature type="domain" description="Gfo/Idh/MocA-like oxidoreductase N-terminal" evidence="2">
    <location>
        <begin position="89"/>
        <end position="163"/>
    </location>
</feature>
<proteinExistence type="predicted"/>
<gene>
    <name evidence="4" type="ORF">HW115_04850</name>
</gene>
<evidence type="ECO:0000259" key="2">
    <source>
        <dbReference type="Pfam" id="PF01408"/>
    </source>
</evidence>
<dbReference type="InterPro" id="IPR036291">
    <property type="entry name" value="NAD(P)-bd_dom_sf"/>
</dbReference>
<dbReference type="InterPro" id="IPR000683">
    <property type="entry name" value="Gfo/Idh/MocA-like_OxRdtase_N"/>
</dbReference>
<accession>A0A851GI87</accession>
<dbReference type="PANTHER" id="PTHR43818">
    <property type="entry name" value="BCDNA.GH03377"/>
    <property type="match status" value="1"/>
</dbReference>
<dbReference type="Pfam" id="PF01408">
    <property type="entry name" value="GFO_IDH_MocA"/>
    <property type="match status" value="1"/>
</dbReference>
<organism evidence="4 5">
    <name type="scientific">Oceaniferula marina</name>
    <dbReference type="NCBI Taxonomy" id="2748318"/>
    <lineage>
        <taxon>Bacteria</taxon>
        <taxon>Pseudomonadati</taxon>
        <taxon>Verrucomicrobiota</taxon>
        <taxon>Verrucomicrobiia</taxon>
        <taxon>Verrucomicrobiales</taxon>
        <taxon>Verrucomicrobiaceae</taxon>
        <taxon>Oceaniferula</taxon>
    </lineage>
</organism>
<dbReference type="Pfam" id="PF16490">
    <property type="entry name" value="Oxidoreduct_C"/>
    <property type="match status" value="1"/>
</dbReference>